<dbReference type="PANTHER" id="PTHR33096:SF1">
    <property type="entry name" value="CXC1-LIKE CYSTEINE CLUSTER ASSOCIATED WITH KDZ TRANSPOSASES DOMAIN-CONTAINING PROTEIN"/>
    <property type="match status" value="1"/>
</dbReference>
<evidence type="ECO:0000313" key="3">
    <source>
        <dbReference type="Proteomes" id="UP000054107"/>
    </source>
</evidence>
<organism evidence="2 3">
    <name type="scientific">Parasitella parasitica</name>
    <dbReference type="NCBI Taxonomy" id="35722"/>
    <lineage>
        <taxon>Eukaryota</taxon>
        <taxon>Fungi</taxon>
        <taxon>Fungi incertae sedis</taxon>
        <taxon>Mucoromycota</taxon>
        <taxon>Mucoromycotina</taxon>
        <taxon>Mucoromycetes</taxon>
        <taxon>Mucorales</taxon>
        <taxon>Mucorineae</taxon>
        <taxon>Mucoraceae</taxon>
        <taxon>Parasitella</taxon>
    </lineage>
</organism>
<keyword evidence="3" id="KW-1185">Reference proteome</keyword>
<dbReference type="Proteomes" id="UP000054107">
    <property type="component" value="Unassembled WGS sequence"/>
</dbReference>
<gene>
    <name evidence="2" type="primary">PARPA_05913.1 scaffold 20157</name>
</gene>
<reference evidence="2 3" key="1">
    <citation type="submission" date="2014-09" db="EMBL/GenBank/DDBJ databases">
        <authorList>
            <person name="Ellenberger Sabrina"/>
        </authorList>
    </citation>
    <scope>NUCLEOTIDE SEQUENCE [LARGE SCALE GENOMIC DNA]</scope>
    <source>
        <strain evidence="2 3">CBS 412.66</strain>
    </source>
</reference>
<dbReference type="OrthoDB" id="2505730at2759"/>
<dbReference type="PANTHER" id="PTHR33096">
    <property type="entry name" value="CXC2 DOMAIN-CONTAINING PROTEIN"/>
    <property type="match status" value="1"/>
</dbReference>
<dbReference type="Pfam" id="PF18758">
    <property type="entry name" value="KDZ"/>
    <property type="match status" value="1"/>
</dbReference>
<dbReference type="EMBL" id="LN727219">
    <property type="protein sequence ID" value="CEP12006.1"/>
    <property type="molecule type" value="Genomic_DNA"/>
</dbReference>
<name>A0A0B7N177_9FUNG</name>
<proteinExistence type="predicted"/>
<dbReference type="STRING" id="35722.A0A0B7N177"/>
<sequence length="424" mass="48956">MNKREKKAFKKYQKDLNNYQARGKEEQKKAQIAFNKKWKSGAFTNRQSQVNRNVENGSGDNAFNDDGYKPYYGEDDMIDVETEKKKREERERKRFWKDNSKILRESFLKSFQLFGQPPEHLTSFGNSLTKLPACNCAMESHRITVYMLFGQVEAEIDYCIVHRPLLQALILLQVLPSAKSSPKSAIHFSVFEFATFAKLDGFMSNHAIIKVLNNHDMQKHDFKTNDPPKGYSPEFREDVFAPSAEEKELWGSEAECMVDFDNDFKADQPQKKSARFDENGVSAVSCARHGCVERIYDITGGEGHKYAIACVNHVVDHMPAHQKKILVIQPTFFCKREVPKLVQLDPIYAVTAFHAYAHSIHCQMSFNPKYLNVGKTDGESCERFWSYTSRFVGMTRMMSKANRKLLLLEVIENYTAEKMLELRK</sequence>
<feature type="coiled-coil region" evidence="1">
    <location>
        <begin position="2"/>
        <end position="29"/>
    </location>
</feature>
<evidence type="ECO:0000313" key="2">
    <source>
        <dbReference type="EMBL" id="CEP12006.1"/>
    </source>
</evidence>
<dbReference type="InterPro" id="IPR040521">
    <property type="entry name" value="KDZ"/>
</dbReference>
<keyword evidence="1" id="KW-0175">Coiled coil</keyword>
<protein>
    <submittedName>
        <fullName evidence="2">Uncharacterized protein</fullName>
    </submittedName>
</protein>
<dbReference type="AlphaFoldDB" id="A0A0B7N177"/>
<evidence type="ECO:0000256" key="1">
    <source>
        <dbReference type="SAM" id="Coils"/>
    </source>
</evidence>
<accession>A0A0B7N177</accession>